<dbReference type="AlphaFoldDB" id="A0A0P1B5V6"/>
<name>A0A0P1B5V6_PLAHL</name>
<proteinExistence type="predicted"/>
<dbReference type="GeneID" id="36402617"/>
<evidence type="ECO:0000313" key="3">
    <source>
        <dbReference type="Proteomes" id="UP000054928"/>
    </source>
</evidence>
<dbReference type="EMBL" id="CCYD01003101">
    <property type="protein sequence ID" value="CEG49820.1"/>
    <property type="molecule type" value="Genomic_DNA"/>
</dbReference>
<evidence type="ECO:0000313" key="2">
    <source>
        <dbReference type="EMBL" id="CEG49820.1"/>
    </source>
</evidence>
<keyword evidence="3" id="KW-1185">Reference proteome</keyword>
<feature type="transmembrane region" description="Helical" evidence="1">
    <location>
        <begin position="76"/>
        <end position="96"/>
    </location>
</feature>
<keyword evidence="1" id="KW-0472">Membrane</keyword>
<protein>
    <submittedName>
        <fullName evidence="2">Uncharacterized protein</fullName>
    </submittedName>
</protein>
<reference evidence="3" key="1">
    <citation type="submission" date="2014-09" db="EMBL/GenBank/DDBJ databases">
        <authorList>
            <person name="Sharma Rahul"/>
            <person name="Thines Marco"/>
        </authorList>
    </citation>
    <scope>NUCLEOTIDE SEQUENCE [LARGE SCALE GENOMIC DNA]</scope>
</reference>
<evidence type="ECO:0000256" key="1">
    <source>
        <dbReference type="SAM" id="Phobius"/>
    </source>
</evidence>
<sequence>MRTLLQRCCEHIDGQSSYYRASAKQNDSSMAKAKQTWNVCTNQPKENTTEARYSRQDCLSDPFCGGTLAYCHPFEFWSLLQGVIIGFVVPLHFLSLG</sequence>
<keyword evidence="1" id="KW-1133">Transmembrane helix</keyword>
<dbReference type="Proteomes" id="UP000054928">
    <property type="component" value="Unassembled WGS sequence"/>
</dbReference>
<accession>A0A0P1B5V6</accession>
<keyword evidence="1" id="KW-0812">Transmembrane</keyword>
<dbReference type="RefSeq" id="XP_024586189.1">
    <property type="nucleotide sequence ID" value="XM_024721051.1"/>
</dbReference>
<organism evidence="2 3">
    <name type="scientific">Plasmopara halstedii</name>
    <name type="common">Downy mildew of sunflower</name>
    <dbReference type="NCBI Taxonomy" id="4781"/>
    <lineage>
        <taxon>Eukaryota</taxon>
        <taxon>Sar</taxon>
        <taxon>Stramenopiles</taxon>
        <taxon>Oomycota</taxon>
        <taxon>Peronosporomycetes</taxon>
        <taxon>Peronosporales</taxon>
        <taxon>Peronosporaceae</taxon>
        <taxon>Plasmopara</taxon>
    </lineage>
</organism>